<dbReference type="STRING" id="871963.Desdi_3162"/>
<sequence>MGFIRPRAIAVKPLDDYKIIVTFNNGENRIFDVKPYFDFKLFKELEGTELFQGVRVAGLSVEWPNGVDICPDELYLDSIPIN</sequence>
<dbReference type="EMBL" id="CP003344">
    <property type="protein sequence ID" value="AGA70562.1"/>
    <property type="molecule type" value="Genomic_DNA"/>
</dbReference>
<dbReference type="AlphaFoldDB" id="L0FBI0"/>
<dbReference type="SUPFAM" id="SSF143880">
    <property type="entry name" value="NE0471 N-terminal domain-like"/>
    <property type="match status" value="1"/>
</dbReference>
<evidence type="ECO:0000313" key="1">
    <source>
        <dbReference type="EMBL" id="AGA70562.1"/>
    </source>
</evidence>
<protein>
    <recommendedName>
        <fullName evidence="3">DUF2442 domain-containing protein</fullName>
    </recommendedName>
</protein>
<dbReference type="RefSeq" id="WP_015263522.1">
    <property type="nucleotide sequence ID" value="NC_019903.1"/>
</dbReference>
<proteinExistence type="predicted"/>
<reference evidence="2" key="1">
    <citation type="submission" date="2012-02" db="EMBL/GenBank/DDBJ databases">
        <title>Complete sequence of Desulfitobacterium dichloroeliminans LMG P-21439.</title>
        <authorList>
            <person name="Lucas S."/>
            <person name="Han J."/>
            <person name="Lapidus A."/>
            <person name="Cheng J.-F."/>
            <person name="Goodwin L."/>
            <person name="Pitluck S."/>
            <person name="Peters L."/>
            <person name="Ovchinnikova G."/>
            <person name="Teshima H."/>
            <person name="Detter J.C."/>
            <person name="Han C."/>
            <person name="Tapia R."/>
            <person name="Land M."/>
            <person name="Hauser L."/>
            <person name="Kyrpides N."/>
            <person name="Ivanova N."/>
            <person name="Pagani I."/>
            <person name="Kruse T."/>
            <person name="de Vos W.M."/>
            <person name="Boon N."/>
            <person name="Smidt H."/>
            <person name="Woyke T."/>
        </authorList>
    </citation>
    <scope>NUCLEOTIDE SEQUENCE [LARGE SCALE GENOMIC DNA]</scope>
    <source>
        <strain evidence="2">LMG P-21439 / DCA1</strain>
    </source>
</reference>
<gene>
    <name evidence="1" type="ordered locus">Desdi_3162</name>
</gene>
<keyword evidence="2" id="KW-1185">Reference proteome</keyword>
<dbReference type="eggNOG" id="ENOG5032ZE7">
    <property type="taxonomic scope" value="Bacteria"/>
</dbReference>
<accession>L0FBI0</accession>
<evidence type="ECO:0008006" key="3">
    <source>
        <dbReference type="Google" id="ProtNLM"/>
    </source>
</evidence>
<dbReference type="InterPro" id="IPR018841">
    <property type="entry name" value="DUF2442"/>
</dbReference>
<dbReference type="Pfam" id="PF10387">
    <property type="entry name" value="DUF2442"/>
    <property type="match status" value="1"/>
</dbReference>
<dbReference type="Proteomes" id="UP000010797">
    <property type="component" value="Chromosome"/>
</dbReference>
<dbReference type="HOGENOM" id="CLU_153045_4_1_9"/>
<dbReference type="Gene3D" id="3.30.2020.10">
    <property type="entry name" value="NE0471-like N-terminal domain"/>
    <property type="match status" value="1"/>
</dbReference>
<dbReference type="KEGG" id="ddl:Desdi_3162"/>
<dbReference type="InterPro" id="IPR036782">
    <property type="entry name" value="NE0471-like_N"/>
</dbReference>
<evidence type="ECO:0000313" key="2">
    <source>
        <dbReference type="Proteomes" id="UP000010797"/>
    </source>
</evidence>
<organism evidence="1 2">
    <name type="scientific">Desulfitobacterium dichloroeliminans (strain LMG P-21439 / DCA1)</name>
    <dbReference type="NCBI Taxonomy" id="871963"/>
    <lineage>
        <taxon>Bacteria</taxon>
        <taxon>Bacillati</taxon>
        <taxon>Bacillota</taxon>
        <taxon>Clostridia</taxon>
        <taxon>Eubacteriales</taxon>
        <taxon>Desulfitobacteriaceae</taxon>
        <taxon>Desulfitobacterium</taxon>
    </lineage>
</organism>
<name>L0FBI0_DESDL</name>